<evidence type="ECO:0000313" key="1">
    <source>
        <dbReference type="EMBL" id="OSQ40963.1"/>
    </source>
</evidence>
<comment type="caution">
    <text evidence="1">The sequence shown here is derived from an EMBL/GenBank/DDBJ whole genome shotgun (WGS) entry which is preliminary data.</text>
</comment>
<name>A0A1Y2L663_9PROT</name>
<dbReference type="AlphaFoldDB" id="A0A1Y2L663"/>
<dbReference type="PANTHER" id="PTHR28255:SF1">
    <property type="entry name" value="UPF0303 PROTEIN YBR137W"/>
    <property type="match status" value="1"/>
</dbReference>
<organism evidence="1 2">
    <name type="scientific">Thalassospira mesophila</name>
    <dbReference type="NCBI Taxonomy" id="1293891"/>
    <lineage>
        <taxon>Bacteria</taxon>
        <taxon>Pseudomonadati</taxon>
        <taxon>Pseudomonadota</taxon>
        <taxon>Alphaproteobacteria</taxon>
        <taxon>Rhodospirillales</taxon>
        <taxon>Thalassospiraceae</taxon>
        <taxon>Thalassospira</taxon>
    </lineage>
</organism>
<dbReference type="OrthoDB" id="9815315at2"/>
<dbReference type="SUPFAM" id="SSF143744">
    <property type="entry name" value="GlcG-like"/>
    <property type="match status" value="1"/>
</dbReference>
<dbReference type="PANTHER" id="PTHR28255">
    <property type="match status" value="1"/>
</dbReference>
<dbReference type="InterPro" id="IPR010371">
    <property type="entry name" value="YBR137W-like"/>
</dbReference>
<dbReference type="InterPro" id="IPR005624">
    <property type="entry name" value="PduO/GlcC-like"/>
</dbReference>
<gene>
    <name evidence="1" type="ORF">TMES_02125</name>
</gene>
<reference evidence="1 2" key="1">
    <citation type="submission" date="2014-03" db="EMBL/GenBank/DDBJ databases">
        <title>The draft genome sequence of Thalassospira mesophila JCM 18969.</title>
        <authorList>
            <person name="Lai Q."/>
            <person name="Shao Z."/>
        </authorList>
    </citation>
    <scope>NUCLEOTIDE SEQUENCE [LARGE SCALE GENOMIC DNA]</scope>
    <source>
        <strain evidence="1 2">JCM 18969</strain>
    </source>
</reference>
<dbReference type="STRING" id="1293891.TMES_02125"/>
<keyword evidence="2" id="KW-1185">Reference proteome</keyword>
<accession>A0A1Y2L663</accession>
<dbReference type="NCBIfam" id="NF002696">
    <property type="entry name" value="PRK02487.1-5"/>
    <property type="match status" value="1"/>
</dbReference>
<dbReference type="InterPro" id="IPR038084">
    <property type="entry name" value="PduO/GlcC-like_sf"/>
</dbReference>
<sequence>MDLDLLARQESKLVFDAFDENMAWKVGSALVEVARARNAPVVVNLRTPNRTLFHAALPGAVPANDEWARRKSNLVLREHQSSRRFGMALQTKNKTLADHGLDFADYADHGGSFPLRVKGAGVIGAITVSGLASAEDHAMIVEVLSAILKVSAE</sequence>
<dbReference type="Proteomes" id="UP000193391">
    <property type="component" value="Unassembled WGS sequence"/>
</dbReference>
<proteinExistence type="predicted"/>
<protein>
    <submittedName>
        <fullName evidence="1">Uncharacterized protein</fullName>
    </submittedName>
</protein>
<dbReference type="PIRSF" id="PIRSF008757">
    <property type="entry name" value="UCP008757"/>
    <property type="match status" value="1"/>
</dbReference>
<evidence type="ECO:0000313" key="2">
    <source>
        <dbReference type="Proteomes" id="UP000193391"/>
    </source>
</evidence>
<dbReference type="RefSeq" id="WP_085579798.1">
    <property type="nucleotide sequence ID" value="NZ_JFKA01000001.1"/>
</dbReference>
<dbReference type="Pfam" id="PF03928">
    <property type="entry name" value="HbpS-like"/>
    <property type="match status" value="1"/>
</dbReference>
<dbReference type="Gene3D" id="3.30.450.150">
    <property type="entry name" value="Haem-degrading domain"/>
    <property type="match status" value="1"/>
</dbReference>
<dbReference type="EMBL" id="JFKA01000001">
    <property type="protein sequence ID" value="OSQ40963.1"/>
    <property type="molecule type" value="Genomic_DNA"/>
</dbReference>